<gene>
    <name evidence="5" type="ORF">F8M41_000862</name>
</gene>
<dbReference type="Proteomes" id="UP000439903">
    <property type="component" value="Unassembled WGS sequence"/>
</dbReference>
<dbReference type="GO" id="GO:0005576">
    <property type="term" value="C:extracellular region"/>
    <property type="evidence" value="ECO:0007669"/>
    <property type="project" value="UniProtKB-SubCell"/>
</dbReference>
<evidence type="ECO:0000256" key="1">
    <source>
        <dbReference type="ARBA" id="ARBA00004340"/>
    </source>
</evidence>
<comment type="subcellular location">
    <subcellularLocation>
        <location evidence="1">Host cell</location>
    </subcellularLocation>
    <subcellularLocation>
        <location evidence="2">Secreted</location>
    </subcellularLocation>
</comment>
<dbReference type="OrthoDB" id="2445305at2759"/>
<keyword evidence="6" id="KW-1185">Reference proteome</keyword>
<comment type="caution">
    <text evidence="5">The sequence shown here is derived from an EMBL/GenBank/DDBJ whole genome shotgun (WGS) entry which is preliminary data.</text>
</comment>
<dbReference type="EMBL" id="WTPW01001070">
    <property type="protein sequence ID" value="KAF0458848.1"/>
    <property type="molecule type" value="Genomic_DNA"/>
</dbReference>
<evidence type="ECO:0000256" key="2">
    <source>
        <dbReference type="ARBA" id="ARBA00004613"/>
    </source>
</evidence>
<evidence type="ECO:0000259" key="4">
    <source>
        <dbReference type="Pfam" id="PF20147"/>
    </source>
</evidence>
<accession>A0A8H3XHU0</accession>
<organism evidence="5 6">
    <name type="scientific">Gigaspora margarita</name>
    <dbReference type="NCBI Taxonomy" id="4874"/>
    <lineage>
        <taxon>Eukaryota</taxon>
        <taxon>Fungi</taxon>
        <taxon>Fungi incertae sedis</taxon>
        <taxon>Mucoromycota</taxon>
        <taxon>Glomeromycotina</taxon>
        <taxon>Glomeromycetes</taxon>
        <taxon>Diversisporales</taxon>
        <taxon>Gigasporaceae</taxon>
        <taxon>Gigaspora</taxon>
    </lineage>
</organism>
<dbReference type="AlphaFoldDB" id="A0A8H3XHU0"/>
<dbReference type="GO" id="GO:0043657">
    <property type="term" value="C:host cell"/>
    <property type="evidence" value="ECO:0007669"/>
    <property type="project" value="UniProtKB-SubCell"/>
</dbReference>
<dbReference type="Pfam" id="PF20147">
    <property type="entry name" value="Crinkler"/>
    <property type="match status" value="1"/>
</dbReference>
<evidence type="ECO:0000313" key="6">
    <source>
        <dbReference type="Proteomes" id="UP000439903"/>
    </source>
</evidence>
<protein>
    <recommendedName>
        <fullName evidence="4">Crinkler effector protein N-terminal domain-containing protein</fullName>
    </recommendedName>
</protein>
<sequence length="256" mass="28633">MSSNCLVIGEDNGFTVEIDKIITISQLRETIKNKKRNAFAKIDANELTLFKVNFPEDRKCEIHSGIDIERDFGGEKLVNDFDTIEEHFGIKLTEKHIHVVLISFKAGSSQQNYVKGIPPEPDAVFENFLNSEHGQFQFLRSYVTNNDALPLYESKIPLKTDIPATSSNERPSLLLYNLLGGSIQKHKPVTRISDVQSAIAKAKNNLLVMLGTSGCEKTRTCYELLCENWGLYFVASRKGNGGSGDIEAIENYLGEK</sequence>
<keyword evidence="3" id="KW-0964">Secreted</keyword>
<feature type="domain" description="Crinkler effector protein N-terminal" evidence="4">
    <location>
        <begin position="4"/>
        <end position="100"/>
    </location>
</feature>
<proteinExistence type="predicted"/>
<evidence type="ECO:0000256" key="3">
    <source>
        <dbReference type="ARBA" id="ARBA00022525"/>
    </source>
</evidence>
<dbReference type="InterPro" id="IPR045379">
    <property type="entry name" value="Crinkler_N"/>
</dbReference>
<evidence type="ECO:0000313" key="5">
    <source>
        <dbReference type="EMBL" id="KAF0458848.1"/>
    </source>
</evidence>
<reference evidence="5 6" key="1">
    <citation type="journal article" date="2019" name="Environ. Microbiol.">
        <title>At the nexus of three kingdoms: the genome of the mycorrhizal fungus Gigaspora margarita provides insights into plant, endobacterial and fungal interactions.</title>
        <authorList>
            <person name="Venice F."/>
            <person name="Ghignone S."/>
            <person name="Salvioli di Fossalunga A."/>
            <person name="Amselem J."/>
            <person name="Novero M."/>
            <person name="Xianan X."/>
            <person name="Sedzielewska Toro K."/>
            <person name="Morin E."/>
            <person name="Lipzen A."/>
            <person name="Grigoriev I.V."/>
            <person name="Henrissat B."/>
            <person name="Martin F.M."/>
            <person name="Bonfante P."/>
        </authorList>
    </citation>
    <scope>NUCLEOTIDE SEQUENCE [LARGE SCALE GENOMIC DNA]</scope>
    <source>
        <strain evidence="5 6">BEG34</strain>
    </source>
</reference>
<name>A0A8H3XHU0_GIGMA</name>